<keyword evidence="4" id="KW-1185">Reference proteome</keyword>
<reference evidence="4" key="1">
    <citation type="journal article" date="2010" name="Genome Biol.">
        <title>Genome sequence of the necrotrophic plant pathogen Pythium ultimum reveals original pathogenicity mechanisms and effector repertoire.</title>
        <authorList>
            <person name="Levesque C.A."/>
            <person name="Brouwer H."/>
            <person name="Cano L."/>
            <person name="Hamilton J.P."/>
            <person name="Holt C."/>
            <person name="Huitema E."/>
            <person name="Raffaele S."/>
            <person name="Robideau G.P."/>
            <person name="Thines M."/>
            <person name="Win J."/>
            <person name="Zerillo M.M."/>
            <person name="Beakes G.W."/>
            <person name="Boore J.L."/>
            <person name="Busam D."/>
            <person name="Dumas B."/>
            <person name="Ferriera S."/>
            <person name="Fuerstenberg S.I."/>
            <person name="Gachon C.M."/>
            <person name="Gaulin E."/>
            <person name="Govers F."/>
            <person name="Grenville-Briggs L."/>
            <person name="Horner N."/>
            <person name="Hostetler J."/>
            <person name="Jiang R.H."/>
            <person name="Johnson J."/>
            <person name="Krajaejun T."/>
            <person name="Lin H."/>
            <person name="Meijer H.J."/>
            <person name="Moore B."/>
            <person name="Morris P."/>
            <person name="Phuntmart V."/>
            <person name="Puiu D."/>
            <person name="Shetty J."/>
            <person name="Stajich J.E."/>
            <person name="Tripathy S."/>
            <person name="Wawra S."/>
            <person name="van West P."/>
            <person name="Whitty B.R."/>
            <person name="Coutinho P.M."/>
            <person name="Henrissat B."/>
            <person name="Martin F."/>
            <person name="Thomas P.D."/>
            <person name="Tyler B.M."/>
            <person name="De Vries R.P."/>
            <person name="Kamoun S."/>
            <person name="Yandell M."/>
            <person name="Tisserat N."/>
            <person name="Buell C.R."/>
        </authorList>
    </citation>
    <scope>NUCLEOTIDE SEQUENCE</scope>
    <source>
        <strain evidence="4">DAOM:BR144</strain>
    </source>
</reference>
<dbReference type="OMA" id="RCFASIT"/>
<organism evidence="3 4">
    <name type="scientific">Globisporangium ultimum (strain ATCC 200006 / CBS 805.95 / DAOM BR144)</name>
    <name type="common">Pythium ultimum</name>
    <dbReference type="NCBI Taxonomy" id="431595"/>
    <lineage>
        <taxon>Eukaryota</taxon>
        <taxon>Sar</taxon>
        <taxon>Stramenopiles</taxon>
        <taxon>Oomycota</taxon>
        <taxon>Peronosporomycetes</taxon>
        <taxon>Pythiales</taxon>
        <taxon>Pythiaceae</taxon>
        <taxon>Globisporangium</taxon>
    </lineage>
</organism>
<accession>K3WPL3</accession>
<dbReference type="PRINTS" id="PR00019">
    <property type="entry name" value="LEURICHRPT"/>
</dbReference>
<dbReference type="PANTHER" id="PTHR48051:SF54">
    <property type="entry name" value="LEUCINE-RICH REPEAT-CONTAINING PROTEIN"/>
    <property type="match status" value="1"/>
</dbReference>
<dbReference type="AlphaFoldDB" id="K3WPL3"/>
<dbReference type="SMART" id="SM00369">
    <property type="entry name" value="LRR_TYP"/>
    <property type="match status" value="3"/>
</dbReference>
<dbReference type="GO" id="GO:0005737">
    <property type="term" value="C:cytoplasm"/>
    <property type="evidence" value="ECO:0007669"/>
    <property type="project" value="TreeGrafter"/>
</dbReference>
<evidence type="ECO:0000256" key="2">
    <source>
        <dbReference type="ARBA" id="ARBA00022737"/>
    </source>
</evidence>
<dbReference type="PROSITE" id="PS51450">
    <property type="entry name" value="LRR"/>
    <property type="match status" value="2"/>
</dbReference>
<reference evidence="4" key="2">
    <citation type="submission" date="2010-04" db="EMBL/GenBank/DDBJ databases">
        <authorList>
            <person name="Buell R."/>
            <person name="Hamilton J."/>
            <person name="Hostetler J."/>
        </authorList>
    </citation>
    <scope>NUCLEOTIDE SEQUENCE [LARGE SCALE GENOMIC DNA]</scope>
    <source>
        <strain evidence="4">DAOM:BR144</strain>
    </source>
</reference>
<dbReference type="SUPFAM" id="SSF52075">
    <property type="entry name" value="Outer arm dynein light chain 1"/>
    <property type="match status" value="1"/>
</dbReference>
<keyword evidence="1" id="KW-0433">Leucine-rich repeat</keyword>
<dbReference type="EnsemblProtists" id="PYU1_T006905">
    <property type="protein sequence ID" value="PYU1_T006905"/>
    <property type="gene ID" value="PYU1_G006891"/>
</dbReference>
<evidence type="ECO:0000313" key="4">
    <source>
        <dbReference type="Proteomes" id="UP000019132"/>
    </source>
</evidence>
<evidence type="ECO:0000256" key="1">
    <source>
        <dbReference type="ARBA" id="ARBA00022614"/>
    </source>
</evidence>
<keyword evidence="2" id="KW-0677">Repeat</keyword>
<dbReference type="EMBL" id="GL376560">
    <property type="status" value="NOT_ANNOTATED_CDS"/>
    <property type="molecule type" value="Genomic_DNA"/>
</dbReference>
<dbReference type="VEuPathDB" id="FungiDB:PYU1_G006891"/>
<dbReference type="InterPro" id="IPR032675">
    <property type="entry name" value="LRR_dom_sf"/>
</dbReference>
<dbReference type="InterPro" id="IPR001611">
    <property type="entry name" value="Leu-rich_rpt"/>
</dbReference>
<evidence type="ECO:0000313" key="3">
    <source>
        <dbReference type="EnsemblProtists" id="PYU1_T006905"/>
    </source>
</evidence>
<sequence>APPAKQGEETAQQEPQHRTARSLREVARGHAVHSLLLPSSQDLICKNMMCEHVGSSCACKLSLVLERLPQLQEMDLSNNKLRFLPESTFQLTHLMHLNLARNHLTTLSPSVQQLTNLAVLDLRDNRITSLPEDALLMLPNLKQIRVAGNPQEIIEAVQSEKLRAIITTNTTAEE</sequence>
<dbReference type="InterPro" id="IPR025875">
    <property type="entry name" value="Leu-rich_rpt_4"/>
</dbReference>
<protein>
    <submittedName>
        <fullName evidence="3">Uncharacterized protein</fullName>
    </submittedName>
</protein>
<dbReference type="InParanoid" id="K3WPL3"/>
<dbReference type="eggNOG" id="ENOG502S82M">
    <property type="taxonomic scope" value="Eukaryota"/>
</dbReference>
<dbReference type="Pfam" id="PF13855">
    <property type="entry name" value="LRR_8"/>
    <property type="match status" value="1"/>
</dbReference>
<dbReference type="Pfam" id="PF12799">
    <property type="entry name" value="LRR_4"/>
    <property type="match status" value="1"/>
</dbReference>
<dbReference type="PANTHER" id="PTHR48051">
    <property type="match status" value="1"/>
</dbReference>
<dbReference type="Proteomes" id="UP000019132">
    <property type="component" value="Unassembled WGS sequence"/>
</dbReference>
<reference evidence="3" key="3">
    <citation type="submission" date="2015-02" db="UniProtKB">
        <authorList>
            <consortium name="EnsemblProtists"/>
        </authorList>
    </citation>
    <scope>IDENTIFICATION</scope>
    <source>
        <strain evidence="3">DAOM BR144</strain>
    </source>
</reference>
<dbReference type="STRING" id="431595.K3WPL3"/>
<dbReference type="InterPro" id="IPR050216">
    <property type="entry name" value="LRR_domain-containing"/>
</dbReference>
<dbReference type="InterPro" id="IPR003591">
    <property type="entry name" value="Leu-rich_rpt_typical-subtyp"/>
</dbReference>
<proteinExistence type="predicted"/>
<dbReference type="HOGENOM" id="CLU_127947_0_0_1"/>
<dbReference type="Gene3D" id="3.80.10.10">
    <property type="entry name" value="Ribonuclease Inhibitor"/>
    <property type="match status" value="1"/>
</dbReference>
<name>K3WPL3_GLOUD</name>